<evidence type="ECO:0000313" key="5">
    <source>
        <dbReference type="Proteomes" id="UP000288716"/>
    </source>
</evidence>
<dbReference type="GO" id="GO:0004222">
    <property type="term" value="F:metalloendopeptidase activity"/>
    <property type="evidence" value="ECO:0007669"/>
    <property type="project" value="InterPro"/>
</dbReference>
<sequence>AENSLGNFISNYESLSYDSNLIHNRTKRHLHSETVDSLHIDFNAYGKQFNLRLTPDVNSVFSNNIIIENAFGERSEVDLTGVYTGFLNGHPHTSKVFGSVLDGVFEGKIETPNGTFYIDRANKYFNDDDSRGFHSVIYSSDDVDFEPSNDSGSSNIAKIQQWMNRLSTAAVIRKQMNNNKRRKRTLLSSHTSSQANSTNDKIVTTNIATLRKRVCSMYIQTDTYLWEHIRNSVSSDSKARKEIASLVAQHIKAVNNIYENVDFRGIRGIKFSVLRLKINDSSACSEINKTRNPFCSPNIDLYNFLELGSQFNHDDFCLAYIFTYRDFAAGKMGQSWTATTTGVSGGICEKYKIYAKKVNGSIIQTKLSLNTGVITFVNYNSTIPPKVSELVFANQIGHNLGSPNDYPLECRLGGSAGNFLMNSFASSGKRKNNYKLSPCSIRNISSVLHAVINSDGKHNCLQEDDGPFCGNNIVEEGEDCDCGFDAQECEDHCCNPRINAENVKGCTLRTGAQCATSQGACCSETCTFESKYRLCNPETECAFESF</sequence>
<dbReference type="PANTHER" id="PTHR45702">
    <property type="entry name" value="ADAM10/ADAM17 METALLOPEPTIDASE FAMILY MEMBER"/>
    <property type="match status" value="1"/>
</dbReference>
<dbReference type="GO" id="GO:0007219">
    <property type="term" value="P:Notch signaling pathway"/>
    <property type="evidence" value="ECO:0007669"/>
    <property type="project" value="TreeGrafter"/>
</dbReference>
<dbReference type="PROSITE" id="PS50215">
    <property type="entry name" value="ADAM_MEPRO"/>
    <property type="match status" value="1"/>
</dbReference>
<dbReference type="Proteomes" id="UP000288716">
    <property type="component" value="Unassembled WGS sequence"/>
</dbReference>
<dbReference type="InterPro" id="IPR001762">
    <property type="entry name" value="Disintegrin_dom"/>
</dbReference>
<dbReference type="InterPro" id="IPR036436">
    <property type="entry name" value="Disintegrin_dom_sf"/>
</dbReference>
<dbReference type="EMBL" id="NCKV01010615">
    <property type="protein sequence ID" value="RWS21837.1"/>
    <property type="molecule type" value="Genomic_DNA"/>
</dbReference>
<dbReference type="SUPFAM" id="SSF55486">
    <property type="entry name" value="Metalloproteases ('zincins'), catalytic domain"/>
    <property type="match status" value="1"/>
</dbReference>
<dbReference type="SMART" id="SM00050">
    <property type="entry name" value="DISIN"/>
    <property type="match status" value="1"/>
</dbReference>
<evidence type="ECO:0000256" key="1">
    <source>
        <dbReference type="PROSITE-ProRule" id="PRU00276"/>
    </source>
</evidence>
<dbReference type="InterPro" id="IPR001590">
    <property type="entry name" value="Peptidase_M12B"/>
</dbReference>
<dbReference type="Gene3D" id="4.10.70.10">
    <property type="entry name" value="Disintegrin domain"/>
    <property type="match status" value="1"/>
</dbReference>
<organism evidence="4 5">
    <name type="scientific">Leptotrombidium deliense</name>
    <dbReference type="NCBI Taxonomy" id="299467"/>
    <lineage>
        <taxon>Eukaryota</taxon>
        <taxon>Metazoa</taxon>
        <taxon>Ecdysozoa</taxon>
        <taxon>Arthropoda</taxon>
        <taxon>Chelicerata</taxon>
        <taxon>Arachnida</taxon>
        <taxon>Acari</taxon>
        <taxon>Acariformes</taxon>
        <taxon>Trombidiformes</taxon>
        <taxon>Prostigmata</taxon>
        <taxon>Anystina</taxon>
        <taxon>Parasitengona</taxon>
        <taxon>Trombiculoidea</taxon>
        <taxon>Trombiculidae</taxon>
        <taxon>Leptotrombidium</taxon>
    </lineage>
</organism>
<feature type="non-terminal residue" evidence="4">
    <location>
        <position position="1"/>
    </location>
</feature>
<feature type="domain" description="Peptidase M12B" evidence="3">
    <location>
        <begin position="213"/>
        <end position="449"/>
    </location>
</feature>
<protein>
    <submittedName>
        <fullName evidence="4">Disintegrin and metalloproteinase domain-containing protein 10-like protein</fullName>
    </submittedName>
</protein>
<keyword evidence="5" id="KW-1185">Reference proteome</keyword>
<name>A0A443S2T5_9ACAR</name>
<comment type="caution">
    <text evidence="1">Lacks conserved residue(s) required for the propagation of feature annotation.</text>
</comment>
<dbReference type="GO" id="GO:0006509">
    <property type="term" value="P:membrane protein ectodomain proteolysis"/>
    <property type="evidence" value="ECO:0007669"/>
    <property type="project" value="TreeGrafter"/>
</dbReference>
<dbReference type="SUPFAM" id="SSF57552">
    <property type="entry name" value="Blood coagulation inhibitor (disintegrin)"/>
    <property type="match status" value="1"/>
</dbReference>
<dbReference type="GO" id="GO:0007229">
    <property type="term" value="P:integrin-mediated signaling pathway"/>
    <property type="evidence" value="ECO:0007669"/>
    <property type="project" value="UniProtKB-KW"/>
</dbReference>
<feature type="domain" description="Disintegrin" evidence="2">
    <location>
        <begin position="466"/>
        <end position="546"/>
    </location>
</feature>
<dbReference type="InterPro" id="IPR051489">
    <property type="entry name" value="ADAM_Metalloproteinase"/>
</dbReference>
<dbReference type="OrthoDB" id="2149267at2759"/>
<dbReference type="Gene3D" id="3.40.390.10">
    <property type="entry name" value="Collagenase (Catalytic Domain)"/>
    <property type="match status" value="1"/>
</dbReference>
<dbReference type="PANTHER" id="PTHR45702:SF2">
    <property type="entry name" value="KUZBANIAN, ISOFORM A"/>
    <property type="match status" value="1"/>
</dbReference>
<accession>A0A443S2T5</accession>
<dbReference type="PROSITE" id="PS50214">
    <property type="entry name" value="DISINTEGRIN_2"/>
    <property type="match status" value="1"/>
</dbReference>
<proteinExistence type="predicted"/>
<keyword evidence="4" id="KW-0401">Integrin</keyword>
<dbReference type="AlphaFoldDB" id="A0A443S2T5"/>
<evidence type="ECO:0000259" key="3">
    <source>
        <dbReference type="PROSITE" id="PS50215"/>
    </source>
</evidence>
<dbReference type="VEuPathDB" id="VectorBase:LDEU010203"/>
<dbReference type="STRING" id="299467.A0A443S2T5"/>
<dbReference type="InterPro" id="IPR024079">
    <property type="entry name" value="MetalloPept_cat_dom_sf"/>
</dbReference>
<reference evidence="4 5" key="1">
    <citation type="journal article" date="2018" name="Gigascience">
        <title>Genomes of trombidid mites reveal novel predicted allergens and laterally-transferred genes associated with secondary metabolism.</title>
        <authorList>
            <person name="Dong X."/>
            <person name="Chaisiri K."/>
            <person name="Xia D."/>
            <person name="Armstrong S.D."/>
            <person name="Fang Y."/>
            <person name="Donnelly M.J."/>
            <person name="Kadowaki T."/>
            <person name="McGarry J.W."/>
            <person name="Darby A.C."/>
            <person name="Makepeace B.L."/>
        </authorList>
    </citation>
    <scope>NUCLEOTIDE SEQUENCE [LARGE SCALE GENOMIC DNA]</scope>
    <source>
        <strain evidence="4">UoL-UT</strain>
    </source>
</reference>
<evidence type="ECO:0000313" key="4">
    <source>
        <dbReference type="EMBL" id="RWS21837.1"/>
    </source>
</evidence>
<gene>
    <name evidence="4" type="ORF">B4U80_06588</name>
</gene>
<evidence type="ECO:0000259" key="2">
    <source>
        <dbReference type="PROSITE" id="PS50214"/>
    </source>
</evidence>
<dbReference type="Pfam" id="PF13574">
    <property type="entry name" value="Reprolysin_2"/>
    <property type="match status" value="1"/>
</dbReference>
<comment type="caution">
    <text evidence="4">The sequence shown here is derived from an EMBL/GenBank/DDBJ whole genome shotgun (WGS) entry which is preliminary data.</text>
</comment>
<dbReference type="GO" id="GO:0005886">
    <property type="term" value="C:plasma membrane"/>
    <property type="evidence" value="ECO:0007669"/>
    <property type="project" value="TreeGrafter"/>
</dbReference>